<gene>
    <name evidence="1" type="ORF">M413DRAFT_443125</name>
</gene>
<dbReference type="EMBL" id="KN831774">
    <property type="protein sequence ID" value="KIM44065.1"/>
    <property type="molecule type" value="Genomic_DNA"/>
</dbReference>
<organism evidence="1 2">
    <name type="scientific">Hebeloma cylindrosporum</name>
    <dbReference type="NCBI Taxonomy" id="76867"/>
    <lineage>
        <taxon>Eukaryota</taxon>
        <taxon>Fungi</taxon>
        <taxon>Dikarya</taxon>
        <taxon>Basidiomycota</taxon>
        <taxon>Agaricomycotina</taxon>
        <taxon>Agaricomycetes</taxon>
        <taxon>Agaricomycetidae</taxon>
        <taxon>Agaricales</taxon>
        <taxon>Agaricineae</taxon>
        <taxon>Hymenogastraceae</taxon>
        <taxon>Hebeloma</taxon>
    </lineage>
</organism>
<accession>A0A0C3C5D3</accession>
<reference evidence="2" key="2">
    <citation type="submission" date="2015-01" db="EMBL/GenBank/DDBJ databases">
        <title>Evolutionary Origins and Diversification of the Mycorrhizal Mutualists.</title>
        <authorList>
            <consortium name="DOE Joint Genome Institute"/>
            <consortium name="Mycorrhizal Genomics Consortium"/>
            <person name="Kohler A."/>
            <person name="Kuo A."/>
            <person name="Nagy L.G."/>
            <person name="Floudas D."/>
            <person name="Copeland A."/>
            <person name="Barry K.W."/>
            <person name="Cichocki N."/>
            <person name="Veneault-Fourrey C."/>
            <person name="LaButti K."/>
            <person name="Lindquist E.A."/>
            <person name="Lipzen A."/>
            <person name="Lundell T."/>
            <person name="Morin E."/>
            <person name="Murat C."/>
            <person name="Riley R."/>
            <person name="Ohm R."/>
            <person name="Sun H."/>
            <person name="Tunlid A."/>
            <person name="Henrissat B."/>
            <person name="Grigoriev I.V."/>
            <person name="Hibbett D.S."/>
            <person name="Martin F."/>
        </authorList>
    </citation>
    <scope>NUCLEOTIDE SEQUENCE [LARGE SCALE GENOMIC DNA]</scope>
    <source>
        <strain evidence="2">h7</strain>
    </source>
</reference>
<evidence type="ECO:0008006" key="3">
    <source>
        <dbReference type="Google" id="ProtNLM"/>
    </source>
</evidence>
<dbReference type="HOGENOM" id="CLU_060365_0_0_1"/>
<dbReference type="Proteomes" id="UP000053424">
    <property type="component" value="Unassembled WGS sequence"/>
</dbReference>
<evidence type="ECO:0000313" key="1">
    <source>
        <dbReference type="EMBL" id="KIM44065.1"/>
    </source>
</evidence>
<dbReference type="OrthoDB" id="3163863at2759"/>
<sequence>MPGSTTQPGKSSYTGISAHVASFDGLGTDIARIESSDSDQNHLISSAQRILDNFSKAECRFMYGPGDPPPSIELDKVLSAMLSHAQDCGGQEGLRYFASAIVACHERGQSNGGDAVETNLLESMAITMITQFLFIFKAKWPESEDWLGATFDYYDPRPYTGLNLCGRHIPKSEERFRLKLVIRQAFECFISGYGSPCLFSLDSRGLLIPRQIFRWPTGIAEDGSESSKSATRSFNILKKFTRISANNLGELKNIIHDPSNGVLMMSDLLEDFAQFEWWLQPTNAPNDYSIQFYGPPSGALQYFRPDLNAVVFADRSETSYSMDSTLERFPDPIPLPDRHLISICAGIGEILHGSGAGPFLDKLLPASGNSIAVHSWQELEELPVG</sequence>
<proteinExistence type="predicted"/>
<reference evidence="1 2" key="1">
    <citation type="submission" date="2014-04" db="EMBL/GenBank/DDBJ databases">
        <authorList>
            <consortium name="DOE Joint Genome Institute"/>
            <person name="Kuo A."/>
            <person name="Gay G."/>
            <person name="Dore J."/>
            <person name="Kohler A."/>
            <person name="Nagy L.G."/>
            <person name="Floudas D."/>
            <person name="Copeland A."/>
            <person name="Barry K.W."/>
            <person name="Cichocki N."/>
            <person name="Veneault-Fourrey C."/>
            <person name="LaButti K."/>
            <person name="Lindquist E.A."/>
            <person name="Lipzen A."/>
            <person name="Lundell T."/>
            <person name="Morin E."/>
            <person name="Murat C."/>
            <person name="Sun H."/>
            <person name="Tunlid A."/>
            <person name="Henrissat B."/>
            <person name="Grigoriev I.V."/>
            <person name="Hibbett D.S."/>
            <person name="Martin F."/>
            <person name="Nordberg H.P."/>
            <person name="Cantor M.N."/>
            <person name="Hua S.X."/>
        </authorList>
    </citation>
    <scope>NUCLEOTIDE SEQUENCE [LARGE SCALE GENOMIC DNA]</scope>
    <source>
        <strain evidence="2">h7</strain>
    </source>
</reference>
<protein>
    <recommendedName>
        <fullName evidence="3">HNH nuclease domain-containing protein</fullName>
    </recommendedName>
</protein>
<name>A0A0C3C5D3_HEBCY</name>
<dbReference type="AlphaFoldDB" id="A0A0C3C5D3"/>
<evidence type="ECO:0000313" key="2">
    <source>
        <dbReference type="Proteomes" id="UP000053424"/>
    </source>
</evidence>
<dbReference type="STRING" id="686832.A0A0C3C5D3"/>
<keyword evidence="2" id="KW-1185">Reference proteome</keyword>